<dbReference type="AlphaFoldDB" id="A0A1I6EB45"/>
<dbReference type="NCBIfam" id="TIGR01133">
    <property type="entry name" value="murG"/>
    <property type="match status" value="1"/>
</dbReference>
<dbReference type="RefSeq" id="WP_092486675.1">
    <property type="nucleotide sequence ID" value="NZ_FOYM01000033.1"/>
</dbReference>
<dbReference type="PANTHER" id="PTHR21015:SF22">
    <property type="entry name" value="GLYCOSYLTRANSFERASE"/>
    <property type="match status" value="1"/>
</dbReference>
<dbReference type="UniPathway" id="UPA00219"/>
<evidence type="ECO:0000256" key="1">
    <source>
        <dbReference type="ARBA" id="ARBA00022475"/>
    </source>
</evidence>
<feature type="binding site" evidence="10">
    <location>
        <position position="124"/>
    </location>
    <ligand>
        <name>UDP-N-acetyl-alpha-D-glucosamine</name>
        <dbReference type="ChEBI" id="CHEBI:57705"/>
    </ligand>
</feature>
<comment type="catalytic activity">
    <reaction evidence="10">
        <text>di-trans,octa-cis-undecaprenyl diphospho-N-acetyl-alpha-D-muramoyl-L-alanyl-D-glutamyl-meso-2,6-diaminopimeloyl-D-alanyl-D-alanine + UDP-N-acetyl-alpha-D-glucosamine = di-trans,octa-cis-undecaprenyl diphospho-[N-acetyl-alpha-D-glucosaminyl-(1-&gt;4)]-N-acetyl-alpha-D-muramoyl-L-alanyl-D-glutamyl-meso-2,6-diaminopimeloyl-D-alanyl-D-alanine + UDP + H(+)</text>
        <dbReference type="Rhea" id="RHEA:31227"/>
        <dbReference type="ChEBI" id="CHEBI:15378"/>
        <dbReference type="ChEBI" id="CHEBI:57705"/>
        <dbReference type="ChEBI" id="CHEBI:58223"/>
        <dbReference type="ChEBI" id="CHEBI:61387"/>
        <dbReference type="ChEBI" id="CHEBI:61388"/>
        <dbReference type="EC" id="2.4.1.227"/>
    </reaction>
</comment>
<feature type="binding site" evidence="10">
    <location>
        <position position="166"/>
    </location>
    <ligand>
        <name>UDP-N-acetyl-alpha-D-glucosamine</name>
        <dbReference type="ChEBI" id="CHEBI:57705"/>
    </ligand>
</feature>
<evidence type="ECO:0000256" key="2">
    <source>
        <dbReference type="ARBA" id="ARBA00022618"/>
    </source>
</evidence>
<keyword evidence="6 10" id="KW-0573">Peptidoglycan synthesis</keyword>
<reference evidence="14" key="1">
    <citation type="submission" date="2016-10" db="EMBL/GenBank/DDBJ databases">
        <authorList>
            <person name="Varghese N."/>
            <person name="Submissions S."/>
        </authorList>
    </citation>
    <scope>NUCLEOTIDE SEQUENCE [LARGE SCALE GENOMIC DNA]</scope>
    <source>
        <strain evidence="14">DSM 3669</strain>
    </source>
</reference>
<comment type="subcellular location">
    <subcellularLocation>
        <location evidence="10">Cell membrane</location>
        <topology evidence="10">Peripheral membrane protein</topology>
        <orientation evidence="10">Cytoplasmic side</orientation>
    </subcellularLocation>
</comment>
<dbReference type="GO" id="GO:0009252">
    <property type="term" value="P:peptidoglycan biosynthetic process"/>
    <property type="evidence" value="ECO:0007669"/>
    <property type="project" value="UniProtKB-UniRule"/>
</dbReference>
<dbReference type="HAMAP" id="MF_00033">
    <property type="entry name" value="MurG"/>
    <property type="match status" value="1"/>
</dbReference>
<evidence type="ECO:0000313" key="14">
    <source>
        <dbReference type="Proteomes" id="UP000199584"/>
    </source>
</evidence>
<proteinExistence type="inferred from homology"/>
<evidence type="ECO:0000256" key="6">
    <source>
        <dbReference type="ARBA" id="ARBA00022984"/>
    </source>
</evidence>
<keyword evidence="3 10" id="KW-0328">Glycosyltransferase</keyword>
<dbReference type="InterPro" id="IPR007235">
    <property type="entry name" value="Glyco_trans_28_C"/>
</dbReference>
<evidence type="ECO:0000256" key="7">
    <source>
        <dbReference type="ARBA" id="ARBA00023136"/>
    </source>
</evidence>
<name>A0A1I6EB45_9FIRM</name>
<feature type="domain" description="Glycosyl transferase family 28 C-terminal" evidence="12">
    <location>
        <begin position="190"/>
        <end position="357"/>
    </location>
</feature>
<keyword evidence="4 10" id="KW-0808">Transferase</keyword>
<dbReference type="EMBL" id="FOYM01000033">
    <property type="protein sequence ID" value="SFR14718.1"/>
    <property type="molecule type" value="Genomic_DNA"/>
</dbReference>
<comment type="pathway">
    <text evidence="10">Cell wall biogenesis; peptidoglycan biosynthesis.</text>
</comment>
<dbReference type="GO" id="GO:0005975">
    <property type="term" value="P:carbohydrate metabolic process"/>
    <property type="evidence" value="ECO:0007669"/>
    <property type="project" value="InterPro"/>
</dbReference>
<keyword evidence="5 10" id="KW-0133">Cell shape</keyword>
<dbReference type="GO" id="GO:0051301">
    <property type="term" value="P:cell division"/>
    <property type="evidence" value="ECO:0007669"/>
    <property type="project" value="UniProtKB-KW"/>
</dbReference>
<dbReference type="GO" id="GO:0051991">
    <property type="term" value="F:UDP-N-acetyl-D-glucosamine:N-acetylmuramoyl-L-alanyl-D-glutamyl-meso-2,6-diaminopimelyl-D-alanyl-D-alanine-diphosphoundecaprenol 4-beta-N-acetylglucosaminlytransferase activity"/>
    <property type="evidence" value="ECO:0007669"/>
    <property type="project" value="RHEA"/>
</dbReference>
<dbReference type="Proteomes" id="UP000199584">
    <property type="component" value="Unassembled WGS sequence"/>
</dbReference>
<feature type="binding site" evidence="10">
    <location>
        <position position="301"/>
    </location>
    <ligand>
        <name>UDP-N-acetyl-alpha-D-glucosamine</name>
        <dbReference type="ChEBI" id="CHEBI:57705"/>
    </ligand>
</feature>
<comment type="function">
    <text evidence="10">Cell wall formation. Catalyzes the transfer of a GlcNAc subunit on undecaprenyl-pyrophosphoryl-MurNAc-pentapeptide (lipid intermediate I) to form undecaprenyl-pyrophosphoryl-MurNAc-(pentapeptide)GlcNAc (lipid intermediate II).</text>
</comment>
<dbReference type="Pfam" id="PF03033">
    <property type="entry name" value="Glyco_transf_28"/>
    <property type="match status" value="1"/>
</dbReference>
<dbReference type="Gene3D" id="3.40.50.2000">
    <property type="entry name" value="Glycogen Phosphorylase B"/>
    <property type="match status" value="2"/>
</dbReference>
<keyword evidence="8 10" id="KW-0131">Cell cycle</keyword>
<gene>
    <name evidence="10" type="primary">murG</name>
    <name evidence="13" type="ORF">SAMN05660706_1336</name>
</gene>
<dbReference type="GO" id="GO:0050511">
    <property type="term" value="F:undecaprenyldiphospho-muramoylpentapeptide beta-N-acetylglucosaminyltransferase activity"/>
    <property type="evidence" value="ECO:0007669"/>
    <property type="project" value="UniProtKB-UniRule"/>
</dbReference>
<feature type="binding site" evidence="10">
    <location>
        <begin position="10"/>
        <end position="12"/>
    </location>
    <ligand>
        <name>UDP-N-acetyl-alpha-D-glucosamine</name>
        <dbReference type="ChEBI" id="CHEBI:57705"/>
    </ligand>
</feature>
<keyword evidence="9 10" id="KW-0961">Cell wall biogenesis/degradation</keyword>
<evidence type="ECO:0000259" key="11">
    <source>
        <dbReference type="Pfam" id="PF03033"/>
    </source>
</evidence>
<dbReference type="OrthoDB" id="9808936at2"/>
<dbReference type="STRING" id="39060.SAMN05660706_1336"/>
<comment type="caution">
    <text evidence="10">Lacks conserved residue(s) required for the propagation of feature annotation.</text>
</comment>
<dbReference type="InterPro" id="IPR004276">
    <property type="entry name" value="GlycoTrans_28_N"/>
</dbReference>
<organism evidence="13 14">
    <name type="scientific">Desulfoscipio geothermicus DSM 3669</name>
    <dbReference type="NCBI Taxonomy" id="1121426"/>
    <lineage>
        <taxon>Bacteria</taxon>
        <taxon>Bacillati</taxon>
        <taxon>Bacillota</taxon>
        <taxon>Clostridia</taxon>
        <taxon>Eubacteriales</taxon>
        <taxon>Desulfallaceae</taxon>
        <taxon>Desulfoscipio</taxon>
    </lineage>
</organism>
<evidence type="ECO:0000313" key="13">
    <source>
        <dbReference type="EMBL" id="SFR14718.1"/>
    </source>
</evidence>
<dbReference type="GO" id="GO:0005886">
    <property type="term" value="C:plasma membrane"/>
    <property type="evidence" value="ECO:0007669"/>
    <property type="project" value="UniProtKB-SubCell"/>
</dbReference>
<evidence type="ECO:0000259" key="12">
    <source>
        <dbReference type="Pfam" id="PF04101"/>
    </source>
</evidence>
<evidence type="ECO:0000256" key="9">
    <source>
        <dbReference type="ARBA" id="ARBA00023316"/>
    </source>
</evidence>
<dbReference type="EC" id="2.4.1.227" evidence="10"/>
<dbReference type="SUPFAM" id="SSF53756">
    <property type="entry name" value="UDP-Glycosyltransferase/glycogen phosphorylase"/>
    <property type="match status" value="1"/>
</dbReference>
<dbReference type="InterPro" id="IPR006009">
    <property type="entry name" value="GlcNAc_MurG"/>
</dbReference>
<dbReference type="CDD" id="cd03785">
    <property type="entry name" value="GT28_MurG"/>
    <property type="match status" value="1"/>
</dbReference>
<evidence type="ECO:0000256" key="10">
    <source>
        <dbReference type="HAMAP-Rule" id="MF_00033"/>
    </source>
</evidence>
<dbReference type="GO" id="GO:0071555">
    <property type="term" value="P:cell wall organization"/>
    <property type="evidence" value="ECO:0007669"/>
    <property type="project" value="UniProtKB-KW"/>
</dbReference>
<keyword evidence="1 10" id="KW-1003">Cell membrane</keyword>
<dbReference type="GO" id="GO:0008360">
    <property type="term" value="P:regulation of cell shape"/>
    <property type="evidence" value="ECO:0007669"/>
    <property type="project" value="UniProtKB-KW"/>
</dbReference>
<evidence type="ECO:0000256" key="3">
    <source>
        <dbReference type="ARBA" id="ARBA00022676"/>
    </source>
</evidence>
<evidence type="ECO:0000256" key="5">
    <source>
        <dbReference type="ARBA" id="ARBA00022960"/>
    </source>
</evidence>
<keyword evidence="14" id="KW-1185">Reference proteome</keyword>
<evidence type="ECO:0000256" key="4">
    <source>
        <dbReference type="ARBA" id="ARBA00022679"/>
    </source>
</evidence>
<comment type="similarity">
    <text evidence="10">Belongs to the glycosyltransferase 28 family. MurG subfamily.</text>
</comment>
<dbReference type="PANTHER" id="PTHR21015">
    <property type="entry name" value="UDP-N-ACETYLGLUCOSAMINE--N-ACETYLMURAMYL-(PENTAPEPTIDE) PYROPHOSPHORYL-UNDECAPRENOL N-ACETYLGLUCOSAMINE TRANSFERASE 1"/>
    <property type="match status" value="1"/>
</dbReference>
<protein>
    <recommendedName>
        <fullName evidence="10">UDP-N-acetylglucosamine--N-acetylmuramyl-(pentapeptide) pyrophosphoryl-undecaprenol N-acetylglucosamine transferase</fullName>
        <ecNumber evidence="10">2.4.1.227</ecNumber>
    </recommendedName>
    <alternativeName>
        <fullName evidence="10">Undecaprenyl-PP-MurNAc-pentapeptide-UDPGlcNAc GlcNAc transferase</fullName>
    </alternativeName>
</protein>
<dbReference type="Pfam" id="PF04101">
    <property type="entry name" value="Glyco_tran_28_C"/>
    <property type="match status" value="1"/>
</dbReference>
<feature type="domain" description="Glycosyltransferase family 28 N-terminal" evidence="11">
    <location>
        <begin position="3"/>
        <end position="142"/>
    </location>
</feature>
<feature type="binding site" evidence="10">
    <location>
        <position position="196"/>
    </location>
    <ligand>
        <name>UDP-N-acetyl-alpha-D-glucosamine</name>
        <dbReference type="ChEBI" id="CHEBI:57705"/>
    </ligand>
</feature>
<evidence type="ECO:0000256" key="8">
    <source>
        <dbReference type="ARBA" id="ARBA00023306"/>
    </source>
</evidence>
<accession>A0A1I6EB45</accession>
<keyword evidence="7 10" id="KW-0472">Membrane</keyword>
<keyword evidence="2 10" id="KW-0132">Cell division</keyword>
<sequence>MRFLITGGGTGGHIYPALAIAGGLQERFPGCAVMYIGTGRGLEADIVPKAGLEFHTVRAVGLRRSLSPQNLKVPWEALAGYREARRLIHDFAPRAVVGTGGYVCGPVVLAAARMKIPTLIHEQNAFPGITNRILSRVVDRVAVTFEDSIKYFPRRAAVRLTGLPVRAEILAADRNRAREKFGVRENDLLVLSFGGSQGARSLNRAVAEAFGSLAGRPGLQWLHVTGRGQHAEFMDMLKSRGVDNEKIENITVMPYLYDMPQAMAAADLVVSRAGAATLAEITVRGLPALLVPFPYATGNHQEHNARALAARGAADMVRDADFSGRVLLEKVDKLLADRARLAEMAAASRRLGKPRALDDILDSIAEMV</sequence>